<dbReference type="EMBL" id="BCNO01000003">
    <property type="protein sequence ID" value="GAQ95549.1"/>
    <property type="molecule type" value="Genomic_DNA"/>
</dbReference>
<keyword evidence="2" id="KW-0535">Nitrogen fixation</keyword>
<dbReference type="PANTHER" id="PTHR33937">
    <property type="entry name" value="IRON-MOLYBDENUM PROTEIN-RELATED-RELATED"/>
    <property type="match status" value="1"/>
</dbReference>
<dbReference type="GO" id="GO:0051540">
    <property type="term" value="F:metal cluster binding"/>
    <property type="evidence" value="ECO:0007669"/>
    <property type="project" value="InterPro"/>
</dbReference>
<accession>A0A0U9HXA1</accession>
<dbReference type="InterPro" id="IPR036105">
    <property type="entry name" value="DiNase_FeMo-co_biosyn_sf"/>
</dbReference>
<dbReference type="Proteomes" id="UP000054976">
    <property type="component" value="Unassembled WGS sequence"/>
</dbReference>
<keyword evidence="5" id="KW-1185">Reference proteome</keyword>
<evidence type="ECO:0000259" key="3">
    <source>
        <dbReference type="Pfam" id="PF02579"/>
    </source>
</evidence>
<dbReference type="PANTHER" id="PTHR33937:SF1">
    <property type="entry name" value="IRON-MOLIBDENUM COFACTOR PROCESSING PROTEIN"/>
    <property type="match status" value="1"/>
</dbReference>
<dbReference type="AlphaFoldDB" id="A0A0U9HXA1"/>
<feature type="domain" description="Dinitrogenase iron-molybdenum cofactor biosynthesis" evidence="3">
    <location>
        <begin position="9"/>
        <end position="113"/>
    </location>
</feature>
<evidence type="ECO:0000313" key="5">
    <source>
        <dbReference type="Proteomes" id="UP000054976"/>
    </source>
</evidence>
<dbReference type="RefSeq" id="WP_059176984.1">
    <property type="nucleotide sequence ID" value="NZ_BCNO01000003.1"/>
</dbReference>
<dbReference type="CDD" id="cd00853">
    <property type="entry name" value="NifX"/>
    <property type="match status" value="1"/>
</dbReference>
<comment type="similarity">
    <text evidence="1">Belongs to the NifX/NifY family.</text>
</comment>
<dbReference type="NCBIfam" id="TIGR02663">
    <property type="entry name" value="nifX"/>
    <property type="match status" value="1"/>
</dbReference>
<dbReference type="GO" id="GO:0009399">
    <property type="term" value="P:nitrogen fixation"/>
    <property type="evidence" value="ECO:0007669"/>
    <property type="project" value="InterPro"/>
</dbReference>
<dbReference type="Gene3D" id="3.30.420.130">
    <property type="entry name" value="Dinitrogenase iron-molybdenum cofactor biosynthesis domain"/>
    <property type="match status" value="1"/>
</dbReference>
<evidence type="ECO:0000256" key="2">
    <source>
        <dbReference type="ARBA" id="ARBA00023231"/>
    </source>
</evidence>
<organism evidence="4 5">
    <name type="scientific">Thermodesulfovibrio aggregans</name>
    <dbReference type="NCBI Taxonomy" id="86166"/>
    <lineage>
        <taxon>Bacteria</taxon>
        <taxon>Pseudomonadati</taxon>
        <taxon>Nitrospirota</taxon>
        <taxon>Thermodesulfovibrionia</taxon>
        <taxon>Thermodesulfovibrionales</taxon>
        <taxon>Thermodesulfovibrionaceae</taxon>
        <taxon>Thermodesulfovibrio</taxon>
    </lineage>
</organism>
<reference evidence="5" key="1">
    <citation type="submission" date="2016-01" db="EMBL/GenBank/DDBJ databases">
        <title>Draft genome sequence of Thermodesulfovibrio aggregans strain TGE-P1.</title>
        <authorList>
            <person name="Sekiguchi Y."/>
            <person name="Ohashi A."/>
            <person name="Matsuura N."/>
            <person name="Tourlousse M.D."/>
        </authorList>
    </citation>
    <scope>NUCLEOTIDE SEQUENCE [LARGE SCALE GENOMIC DNA]</scope>
    <source>
        <strain evidence="5">TGE-P1</strain>
    </source>
</reference>
<dbReference type="InterPro" id="IPR013480">
    <property type="entry name" value="NifX"/>
</dbReference>
<evidence type="ECO:0000256" key="1">
    <source>
        <dbReference type="ARBA" id="ARBA00010285"/>
    </source>
</evidence>
<dbReference type="InterPro" id="IPR003731">
    <property type="entry name" value="Di-Nase_FeMo-co_biosynth"/>
</dbReference>
<name>A0A0U9HXA1_9BACT</name>
<dbReference type="SUPFAM" id="SSF53146">
    <property type="entry name" value="Nitrogenase accessory factor-like"/>
    <property type="match status" value="1"/>
</dbReference>
<dbReference type="InterPro" id="IPR051840">
    <property type="entry name" value="NifX/NifY_domain"/>
</dbReference>
<dbReference type="OrthoDB" id="9797941at2"/>
<dbReference type="InterPro" id="IPR034169">
    <property type="entry name" value="NifX-like"/>
</dbReference>
<gene>
    <name evidence="4" type="ORF">TAGGR_321</name>
</gene>
<evidence type="ECO:0000313" key="4">
    <source>
        <dbReference type="EMBL" id="GAQ95549.1"/>
    </source>
</evidence>
<sequence>MKVAFASTDGKTVNEHFGRCGQFIIYEIGKDCYRFLEIRQFSEDRDRKIEESKDNPELHNDFVWEKVKSLSDCKIIYMTEIGPPSAARLSQKGIMPLKVMEGTSVEECLEKLYSTIKTSPPPWLKKLINKEEKS</sequence>
<comment type="caution">
    <text evidence="4">The sequence shown here is derived from an EMBL/GenBank/DDBJ whole genome shotgun (WGS) entry which is preliminary data.</text>
</comment>
<protein>
    <submittedName>
        <fullName evidence="4">Nitrogen fixation protein NifX</fullName>
    </submittedName>
</protein>
<proteinExistence type="inferred from homology"/>
<dbReference type="Pfam" id="PF02579">
    <property type="entry name" value="Nitro_FeMo-Co"/>
    <property type="match status" value="1"/>
</dbReference>
<dbReference type="STRING" id="86166.TAGGR_321"/>